<reference evidence="3" key="1">
    <citation type="submission" date="2025-08" db="UniProtKB">
        <authorList>
            <consortium name="RefSeq"/>
        </authorList>
    </citation>
    <scope>IDENTIFICATION</scope>
    <source>
        <tissue evidence="3">Gonads</tissue>
    </source>
</reference>
<dbReference type="OrthoDB" id="6683964at2759"/>
<keyword evidence="1" id="KW-0812">Transmembrane</keyword>
<sequence length="156" mass="18468">MIKNERKTIQTLQCLDIFVRINGIRSKNFKFVKTQFYQKITSSTVSKITPVSQLPWKGLQNHRYEKVSTPKSGEYIPKFNQKGLVVVWPQPKKFPYTSELYVLTWLFAHTLYFLYVTTILPVGTVISMKRPPWNCRKKLKKLASKRDYFIEPDWDS</sequence>
<evidence type="ECO:0000256" key="1">
    <source>
        <dbReference type="SAM" id="Phobius"/>
    </source>
</evidence>
<organism evidence="2 3">
    <name type="scientific">Sitophilus oryzae</name>
    <name type="common">Rice weevil</name>
    <name type="synonym">Curculio oryzae</name>
    <dbReference type="NCBI Taxonomy" id="7048"/>
    <lineage>
        <taxon>Eukaryota</taxon>
        <taxon>Metazoa</taxon>
        <taxon>Ecdysozoa</taxon>
        <taxon>Arthropoda</taxon>
        <taxon>Hexapoda</taxon>
        <taxon>Insecta</taxon>
        <taxon>Pterygota</taxon>
        <taxon>Neoptera</taxon>
        <taxon>Endopterygota</taxon>
        <taxon>Coleoptera</taxon>
        <taxon>Polyphaga</taxon>
        <taxon>Cucujiformia</taxon>
        <taxon>Curculionidae</taxon>
        <taxon>Dryophthorinae</taxon>
        <taxon>Sitophilus</taxon>
    </lineage>
</organism>
<gene>
    <name evidence="3" type="primary">LOC115874886</name>
</gene>
<dbReference type="KEGG" id="soy:115874886"/>
<evidence type="ECO:0000313" key="2">
    <source>
        <dbReference type="Proteomes" id="UP000504635"/>
    </source>
</evidence>
<dbReference type="GeneID" id="115874886"/>
<protein>
    <submittedName>
        <fullName evidence="3">Uncharacterized protein LOC115874886</fullName>
    </submittedName>
</protein>
<evidence type="ECO:0000313" key="3">
    <source>
        <dbReference type="RefSeq" id="XP_030746048.1"/>
    </source>
</evidence>
<dbReference type="InParanoid" id="A0A6J2X4F8"/>
<keyword evidence="2" id="KW-1185">Reference proteome</keyword>
<dbReference type="AlphaFoldDB" id="A0A6J2X4F8"/>
<keyword evidence="1" id="KW-0472">Membrane</keyword>
<dbReference type="Proteomes" id="UP000504635">
    <property type="component" value="Unplaced"/>
</dbReference>
<feature type="transmembrane region" description="Helical" evidence="1">
    <location>
        <begin position="102"/>
        <end position="128"/>
    </location>
</feature>
<accession>A0A6J2X4F8</accession>
<name>A0A6J2X4F8_SITOR</name>
<proteinExistence type="predicted"/>
<keyword evidence="1" id="KW-1133">Transmembrane helix</keyword>
<dbReference type="RefSeq" id="XP_030746048.1">
    <property type="nucleotide sequence ID" value="XM_030890188.1"/>
</dbReference>